<accession>A0A8J7Z8B8</accession>
<evidence type="ECO:0000256" key="1">
    <source>
        <dbReference type="ARBA" id="ARBA00023015"/>
    </source>
</evidence>
<dbReference type="PRINTS" id="PR00032">
    <property type="entry name" value="HTHARAC"/>
</dbReference>
<keyword evidence="2" id="KW-0238">DNA-binding</keyword>
<dbReference type="Pfam" id="PF12833">
    <property type="entry name" value="HTH_18"/>
    <property type="match status" value="1"/>
</dbReference>
<evidence type="ECO:0000313" key="6">
    <source>
        <dbReference type="Proteomes" id="UP000646053"/>
    </source>
</evidence>
<dbReference type="InterPro" id="IPR053142">
    <property type="entry name" value="PchR_regulatory_protein"/>
</dbReference>
<gene>
    <name evidence="5" type="ORF">GS601_22330</name>
</gene>
<dbReference type="InterPro" id="IPR020449">
    <property type="entry name" value="Tscrpt_reg_AraC-type_HTH"/>
</dbReference>
<protein>
    <submittedName>
        <fullName evidence="5">Helix-turn-helix domain-containing protein</fullName>
    </submittedName>
</protein>
<dbReference type="GO" id="GO:0043565">
    <property type="term" value="F:sequence-specific DNA binding"/>
    <property type="evidence" value="ECO:0007669"/>
    <property type="project" value="InterPro"/>
</dbReference>
<dbReference type="PROSITE" id="PS01124">
    <property type="entry name" value="HTH_ARAC_FAMILY_2"/>
    <property type="match status" value="1"/>
</dbReference>
<proteinExistence type="predicted"/>
<dbReference type="PANTHER" id="PTHR47893:SF1">
    <property type="entry name" value="REGULATORY PROTEIN PCHR"/>
    <property type="match status" value="1"/>
</dbReference>
<dbReference type="SUPFAM" id="SSF46689">
    <property type="entry name" value="Homeodomain-like"/>
    <property type="match status" value="2"/>
</dbReference>
<feature type="domain" description="HTH araC/xylS-type" evidence="4">
    <location>
        <begin position="81"/>
        <end position="178"/>
    </location>
</feature>
<dbReference type="Proteomes" id="UP000646053">
    <property type="component" value="Unassembled WGS sequence"/>
</dbReference>
<dbReference type="InterPro" id="IPR009057">
    <property type="entry name" value="Homeodomain-like_sf"/>
</dbReference>
<name>A0A8J7Z8B8_9CYAN</name>
<sequence>MKHLVRQSTQLATARYATASPAMQAIARQILHCPYWGITKRIYLESKALELLAVIIAEEVEAQRGRVPLSPLPSEEVDRLHRAREILLRDLHHPPTLMDLAHQVGLNECSLKRGFRQVFGKTTFGYLLDYRLEQAYQLLFERHMNVEEVARKVGYANRRSFATAFRKKFGSSPKAILS</sequence>
<evidence type="ECO:0000256" key="2">
    <source>
        <dbReference type="ARBA" id="ARBA00023125"/>
    </source>
</evidence>
<organism evidence="5 6">
    <name type="scientific">Myxacorys almedinensis A</name>
    <dbReference type="NCBI Taxonomy" id="2690445"/>
    <lineage>
        <taxon>Bacteria</taxon>
        <taxon>Bacillati</taxon>
        <taxon>Cyanobacteriota</taxon>
        <taxon>Cyanophyceae</taxon>
        <taxon>Leptolyngbyales</taxon>
        <taxon>Leptolyngbyaceae</taxon>
        <taxon>Myxacorys</taxon>
        <taxon>Myxacorys almedinensis</taxon>
    </lineage>
</organism>
<evidence type="ECO:0000259" key="4">
    <source>
        <dbReference type="PROSITE" id="PS01124"/>
    </source>
</evidence>
<keyword evidence="3" id="KW-0804">Transcription</keyword>
<dbReference type="EMBL" id="WVIE01000051">
    <property type="protein sequence ID" value="NDJ19981.1"/>
    <property type="molecule type" value="Genomic_DNA"/>
</dbReference>
<reference evidence="5" key="1">
    <citation type="submission" date="2019-12" db="EMBL/GenBank/DDBJ databases">
        <title>High-Quality draft genome sequences of three cyanobacteria isolated from the limestone walls of the Old Cathedral of Coimbra.</title>
        <authorList>
            <person name="Tiago I."/>
            <person name="Soares F."/>
            <person name="Portugal A."/>
        </authorList>
    </citation>
    <scope>NUCLEOTIDE SEQUENCE</scope>
    <source>
        <strain evidence="5">A</strain>
    </source>
</reference>
<evidence type="ECO:0000256" key="3">
    <source>
        <dbReference type="ARBA" id="ARBA00023163"/>
    </source>
</evidence>
<dbReference type="Gene3D" id="1.10.10.60">
    <property type="entry name" value="Homeodomain-like"/>
    <property type="match status" value="2"/>
</dbReference>
<dbReference type="InterPro" id="IPR018060">
    <property type="entry name" value="HTH_AraC"/>
</dbReference>
<keyword evidence="1" id="KW-0805">Transcription regulation</keyword>
<keyword evidence="6" id="KW-1185">Reference proteome</keyword>
<comment type="caution">
    <text evidence="5">The sequence shown here is derived from an EMBL/GenBank/DDBJ whole genome shotgun (WGS) entry which is preliminary data.</text>
</comment>
<evidence type="ECO:0000313" key="5">
    <source>
        <dbReference type="EMBL" id="NDJ19981.1"/>
    </source>
</evidence>
<dbReference type="AlphaFoldDB" id="A0A8J7Z8B8"/>
<dbReference type="SMART" id="SM00342">
    <property type="entry name" value="HTH_ARAC"/>
    <property type="match status" value="1"/>
</dbReference>
<dbReference type="PANTHER" id="PTHR47893">
    <property type="entry name" value="REGULATORY PROTEIN PCHR"/>
    <property type="match status" value="1"/>
</dbReference>
<dbReference type="GO" id="GO:0003700">
    <property type="term" value="F:DNA-binding transcription factor activity"/>
    <property type="evidence" value="ECO:0007669"/>
    <property type="project" value="InterPro"/>
</dbReference>
<dbReference type="RefSeq" id="WP_238393459.1">
    <property type="nucleotide sequence ID" value="NZ_WVIE01000051.1"/>
</dbReference>